<reference evidence="1" key="1">
    <citation type="journal article" date="2020" name="Stud. Mycol.">
        <title>101 Dothideomycetes genomes: a test case for predicting lifestyles and emergence of pathogens.</title>
        <authorList>
            <person name="Haridas S."/>
            <person name="Albert R."/>
            <person name="Binder M."/>
            <person name="Bloem J."/>
            <person name="Labutti K."/>
            <person name="Salamov A."/>
            <person name="Andreopoulos B."/>
            <person name="Baker S."/>
            <person name="Barry K."/>
            <person name="Bills G."/>
            <person name="Bluhm B."/>
            <person name="Cannon C."/>
            <person name="Castanera R."/>
            <person name="Culley D."/>
            <person name="Daum C."/>
            <person name="Ezra D."/>
            <person name="Gonzalez J."/>
            <person name="Henrissat B."/>
            <person name="Kuo A."/>
            <person name="Liang C."/>
            <person name="Lipzen A."/>
            <person name="Lutzoni F."/>
            <person name="Magnuson J."/>
            <person name="Mondo S."/>
            <person name="Nolan M."/>
            <person name="Ohm R."/>
            <person name="Pangilinan J."/>
            <person name="Park H.-J."/>
            <person name="Ramirez L."/>
            <person name="Alfaro M."/>
            <person name="Sun H."/>
            <person name="Tritt A."/>
            <person name="Yoshinaga Y."/>
            <person name="Zwiers L.-H."/>
            <person name="Turgeon B."/>
            <person name="Goodwin S."/>
            <person name="Spatafora J."/>
            <person name="Crous P."/>
            <person name="Grigoriev I."/>
        </authorList>
    </citation>
    <scope>NUCLEOTIDE SEQUENCE</scope>
    <source>
        <strain evidence="1">CBS 260.36</strain>
    </source>
</reference>
<gene>
    <name evidence="1" type="ORF">K461DRAFT_277371</name>
</gene>
<evidence type="ECO:0000313" key="1">
    <source>
        <dbReference type="EMBL" id="KAF2154261.1"/>
    </source>
</evidence>
<name>A0A9P4J352_9PEZI</name>
<dbReference type="EMBL" id="ML996084">
    <property type="protein sequence ID" value="KAF2154261.1"/>
    <property type="molecule type" value="Genomic_DNA"/>
</dbReference>
<dbReference type="PANTHER" id="PTHR35394">
    <property type="entry name" value="DUF3176 DOMAIN-CONTAINING PROTEIN"/>
    <property type="match status" value="1"/>
</dbReference>
<proteinExistence type="predicted"/>
<dbReference type="OrthoDB" id="3674795at2759"/>
<sequence length="463" mass="49997">MALGISPMVQQGITYEICYRAVDGEVASLPRVNNFNTSGLLGSPLTYNTVFSMSLITDTISIVSLNPSCSSGNCTFNGPDGSFQTLAMEHHCDDMTSQITSKGARLDPGPHHIPFYPLNVNYSIDVSYPGNAGLLSIGGNHTIVSSLPIIRFNETMFGFFVLLFNDDWAPVAFQCLFKPSVRVLNASLTSGTLKENVLDNALVKYVYRKDASNGSSGWQWVYIAEQRYSGGNLQACALSKTISDTHTIAIGTDGGVGPSIEHPKNMSYADPVCIFQVDNDSIMDFEDVFSGIMKGTVSTTVGFENDTTLMNDVVQVANGPEWLKAMGGFGNTSLESVSRIANSLAETLGLYMRAYSDPTLPGQNPAPGLIQAAKTCAIIRWKWLALPMVLTSLTAVFLAVVVWQSLNSMSSPSWPGLLKSSILSLLLYTTEDGQFEGYDGLKDGAAIDMAASRIKTTLKRKID</sequence>
<keyword evidence="2" id="KW-1185">Reference proteome</keyword>
<dbReference type="AlphaFoldDB" id="A0A9P4J352"/>
<comment type="caution">
    <text evidence="1">The sequence shown here is derived from an EMBL/GenBank/DDBJ whole genome shotgun (WGS) entry which is preliminary data.</text>
</comment>
<protein>
    <submittedName>
        <fullName evidence="1">Uncharacterized protein</fullName>
    </submittedName>
</protein>
<dbReference type="Proteomes" id="UP000799439">
    <property type="component" value="Unassembled WGS sequence"/>
</dbReference>
<organism evidence="1 2">
    <name type="scientific">Myriangium duriaei CBS 260.36</name>
    <dbReference type="NCBI Taxonomy" id="1168546"/>
    <lineage>
        <taxon>Eukaryota</taxon>
        <taxon>Fungi</taxon>
        <taxon>Dikarya</taxon>
        <taxon>Ascomycota</taxon>
        <taxon>Pezizomycotina</taxon>
        <taxon>Dothideomycetes</taxon>
        <taxon>Dothideomycetidae</taxon>
        <taxon>Myriangiales</taxon>
        <taxon>Myriangiaceae</taxon>
        <taxon>Myriangium</taxon>
    </lineage>
</organism>
<accession>A0A9P4J352</accession>
<dbReference type="PANTHER" id="PTHR35394:SF6">
    <property type="entry name" value="DUF3176 DOMAIN-CONTAINING PROTEIN"/>
    <property type="match status" value="1"/>
</dbReference>
<evidence type="ECO:0000313" key="2">
    <source>
        <dbReference type="Proteomes" id="UP000799439"/>
    </source>
</evidence>